<dbReference type="GO" id="GO:0009245">
    <property type="term" value="P:lipid A biosynthetic process"/>
    <property type="evidence" value="ECO:0007669"/>
    <property type="project" value="TreeGrafter"/>
</dbReference>
<dbReference type="Pfam" id="PF04413">
    <property type="entry name" value="Glycos_transf_N"/>
    <property type="match status" value="1"/>
</dbReference>
<dbReference type="GO" id="GO:0005886">
    <property type="term" value="C:plasma membrane"/>
    <property type="evidence" value="ECO:0007669"/>
    <property type="project" value="UniProtKB-SubCell"/>
</dbReference>
<dbReference type="EMBL" id="BMYV01000002">
    <property type="protein sequence ID" value="GGX71876.1"/>
    <property type="molecule type" value="Genomic_DNA"/>
</dbReference>
<dbReference type="PANTHER" id="PTHR42755">
    <property type="entry name" value="3-DEOXY-MANNO-OCTULOSONATE CYTIDYLYLTRANSFERASE"/>
    <property type="match status" value="1"/>
</dbReference>
<dbReference type="Gene3D" id="3.40.50.11720">
    <property type="entry name" value="3-Deoxy-D-manno-octulosonic-acid transferase, N-terminal domain"/>
    <property type="match status" value="1"/>
</dbReference>
<evidence type="ECO:0000256" key="5">
    <source>
        <dbReference type="ARBA" id="ARBA00022679"/>
    </source>
</evidence>
<dbReference type="InterPro" id="IPR007507">
    <property type="entry name" value="Glycos_transf_N"/>
</dbReference>
<gene>
    <name evidence="12" type="primary">kdtA</name>
    <name evidence="12" type="ORF">GCM10011309_22620</name>
</gene>
<evidence type="ECO:0000256" key="10">
    <source>
        <dbReference type="RuleBase" id="RU365103"/>
    </source>
</evidence>
<evidence type="ECO:0000256" key="1">
    <source>
        <dbReference type="ARBA" id="ARBA00003394"/>
    </source>
</evidence>
<reference evidence="12 13" key="1">
    <citation type="journal article" date="2014" name="Int. J. Syst. Evol. Microbiol.">
        <title>Complete genome sequence of Corynebacterium casei LMG S-19264T (=DSM 44701T), isolated from a smear-ripened cheese.</title>
        <authorList>
            <consortium name="US DOE Joint Genome Institute (JGI-PGF)"/>
            <person name="Walter F."/>
            <person name="Albersmeier A."/>
            <person name="Kalinowski J."/>
            <person name="Ruckert C."/>
        </authorList>
    </citation>
    <scope>NUCLEOTIDE SEQUENCE [LARGE SCALE GENOMIC DNA]</scope>
    <source>
        <strain evidence="12 13">KCTC 23968</strain>
    </source>
</reference>
<dbReference type="Gene3D" id="3.40.50.2000">
    <property type="entry name" value="Glycogen Phosphorylase B"/>
    <property type="match status" value="1"/>
</dbReference>
<evidence type="ECO:0000256" key="9">
    <source>
        <dbReference type="PIRSR" id="PIRSR639901-2"/>
    </source>
</evidence>
<dbReference type="RefSeq" id="WP_189585864.1">
    <property type="nucleotide sequence ID" value="NZ_BMYV01000002.1"/>
</dbReference>
<dbReference type="PANTHER" id="PTHR42755:SF1">
    <property type="entry name" value="3-DEOXY-D-MANNO-OCTULOSONIC ACID TRANSFERASE, MITOCHONDRIAL-RELATED"/>
    <property type="match status" value="1"/>
</dbReference>
<feature type="domain" description="3-deoxy-D-manno-octulosonic-acid transferase N-terminal" evidence="11">
    <location>
        <begin position="35"/>
        <end position="209"/>
    </location>
</feature>
<dbReference type="AlphaFoldDB" id="A0A918NHZ8"/>
<protein>
    <recommendedName>
        <fullName evidence="4 10">3-deoxy-D-manno-octulosonic acid transferase</fullName>
        <shortName evidence="10">Kdo transferase</shortName>
        <ecNumber evidence="3 10">2.4.99.12</ecNumber>
    </recommendedName>
    <alternativeName>
        <fullName evidence="6 10">Lipid IV(A) 3-deoxy-D-manno-octulosonic acid transferase</fullName>
    </alternativeName>
</protein>
<keyword evidence="10" id="KW-0448">Lipopolysaccharide biosynthesis</keyword>
<name>A0A918NHZ8_9PROT</name>
<proteinExistence type="inferred from homology"/>
<evidence type="ECO:0000313" key="13">
    <source>
        <dbReference type="Proteomes" id="UP000600865"/>
    </source>
</evidence>
<comment type="caution">
    <text evidence="12">The sequence shown here is derived from an EMBL/GenBank/DDBJ whole genome shotgun (WGS) entry which is preliminary data.</text>
</comment>
<comment type="pathway">
    <text evidence="2 10">Bacterial outer membrane biogenesis; LPS core biosynthesis.</text>
</comment>
<comment type="subcellular location">
    <subcellularLocation>
        <location evidence="10">Cell membrane</location>
    </subcellularLocation>
</comment>
<evidence type="ECO:0000256" key="6">
    <source>
        <dbReference type="ARBA" id="ARBA00031445"/>
    </source>
</evidence>
<dbReference type="SUPFAM" id="SSF53756">
    <property type="entry name" value="UDP-Glycosyltransferase/glycogen phosphorylase"/>
    <property type="match status" value="1"/>
</dbReference>
<dbReference type="InterPro" id="IPR039901">
    <property type="entry name" value="Kdotransferase"/>
</dbReference>
<keyword evidence="10" id="KW-0472">Membrane</keyword>
<evidence type="ECO:0000313" key="12">
    <source>
        <dbReference type="EMBL" id="GGX71876.1"/>
    </source>
</evidence>
<dbReference type="GO" id="GO:0043842">
    <property type="term" value="F:Kdo transferase activity"/>
    <property type="evidence" value="ECO:0007669"/>
    <property type="project" value="UniProtKB-EC"/>
</dbReference>
<dbReference type="GO" id="GO:0009244">
    <property type="term" value="P:lipopolysaccharide core region biosynthetic process"/>
    <property type="evidence" value="ECO:0007669"/>
    <property type="project" value="UniProtKB-UniRule"/>
</dbReference>
<evidence type="ECO:0000259" key="11">
    <source>
        <dbReference type="Pfam" id="PF04413"/>
    </source>
</evidence>
<sequence length="424" mass="46325">MSWAGAYRRLMLTLEPFAGYILRKRLKAGKEDITRIDERKGIASLARPDGKLVWMHGASVGETSMLLPLIRRMLEDDPDLHILVTSGTMTSAKVMADRLPNRALHQMIPLDGPTFVARFLEHWKPDLGIWAESEIWPNLVLQTKASGAKMALINARMNQASVDRWRSKRKFARQVFGCFDIILPADTLTHNALSFLGGKTVGEIGNLKSSAPALEFVPAESLRLKTAIGDRPIWLAASTHGPEEDEILAAHGAICKKKPDALLIWVPRHPERGDEIMARCRGFKTAQRSKGQTLSEQTSIYIMDTLGEMGLALDLADVAFIGGSLHSTLTGHNPLEPARAGVPILTGPHFASFTDIYDQFFKANAAMRVTSAKALSKSVVAIISDGAASAQMAARARNVAQESDSVLDYTAAHLQVLLRGDMAS</sequence>
<keyword evidence="10" id="KW-1003">Cell membrane</keyword>
<accession>A0A918NHZ8</accession>
<dbReference type="InterPro" id="IPR038107">
    <property type="entry name" value="Glycos_transf_N_sf"/>
</dbReference>
<evidence type="ECO:0000256" key="8">
    <source>
        <dbReference type="PIRSR" id="PIRSR639901-1"/>
    </source>
</evidence>
<feature type="site" description="Transition state stabilizer" evidence="9">
    <location>
        <position position="132"/>
    </location>
</feature>
<evidence type="ECO:0000256" key="7">
    <source>
        <dbReference type="ARBA" id="ARBA00049183"/>
    </source>
</evidence>
<comment type="similarity">
    <text evidence="10">Belongs to the glycosyltransferase group 1 family.</text>
</comment>
<evidence type="ECO:0000256" key="2">
    <source>
        <dbReference type="ARBA" id="ARBA00004713"/>
    </source>
</evidence>
<keyword evidence="13" id="KW-1185">Reference proteome</keyword>
<organism evidence="12 13">
    <name type="scientific">Litorimonas cladophorae</name>
    <dbReference type="NCBI Taxonomy" id="1220491"/>
    <lineage>
        <taxon>Bacteria</taxon>
        <taxon>Pseudomonadati</taxon>
        <taxon>Pseudomonadota</taxon>
        <taxon>Alphaproteobacteria</taxon>
        <taxon>Maricaulales</taxon>
        <taxon>Robiginitomaculaceae</taxon>
    </lineage>
</organism>
<feature type="site" description="Transition state stabilizer" evidence="9">
    <location>
        <position position="208"/>
    </location>
</feature>
<dbReference type="Proteomes" id="UP000600865">
    <property type="component" value="Unassembled WGS sequence"/>
</dbReference>
<evidence type="ECO:0000256" key="4">
    <source>
        <dbReference type="ARBA" id="ARBA00019077"/>
    </source>
</evidence>
<feature type="active site" description="Proton acceptor" evidence="8">
    <location>
        <position position="62"/>
    </location>
</feature>
<comment type="function">
    <text evidence="1 10">Involved in lipopolysaccharide (LPS) biosynthesis. Catalyzes the transfer of 3-deoxy-D-manno-octulosonate (Kdo) residue(s) from CMP-Kdo to lipid IV(A), the tetraacyldisaccharide-1,4'-bisphosphate precursor of lipid A.</text>
</comment>
<keyword evidence="5 10" id="KW-0808">Transferase</keyword>
<comment type="catalytic activity">
    <reaction evidence="7 10">
        <text>lipid IVA (E. coli) + CMP-3-deoxy-beta-D-manno-octulosonate = alpha-Kdo-(2-&gt;6)-lipid IVA (E. coli) + CMP + H(+)</text>
        <dbReference type="Rhea" id="RHEA:28066"/>
        <dbReference type="ChEBI" id="CHEBI:15378"/>
        <dbReference type="ChEBI" id="CHEBI:58603"/>
        <dbReference type="ChEBI" id="CHEBI:60364"/>
        <dbReference type="ChEBI" id="CHEBI:60377"/>
        <dbReference type="ChEBI" id="CHEBI:85987"/>
        <dbReference type="EC" id="2.4.99.12"/>
    </reaction>
</comment>
<evidence type="ECO:0000256" key="3">
    <source>
        <dbReference type="ARBA" id="ARBA00012621"/>
    </source>
</evidence>
<dbReference type="EC" id="2.4.99.12" evidence="3 10"/>